<feature type="compositionally biased region" description="Basic and acidic residues" evidence="1">
    <location>
        <begin position="48"/>
        <end position="59"/>
    </location>
</feature>
<dbReference type="STRING" id="436308.Nmar_1374"/>
<dbReference type="HOGENOM" id="CLU_2271129_0_0_2"/>
<dbReference type="InParanoid" id="A9A2N1"/>
<dbReference type="KEGG" id="nmr:Nmar_1374"/>
<name>A9A2N1_NITMS</name>
<sequence length="102" mass="12365">MVYRQYHEECNEDCTRLVAYVRIDGKWTRIGHYGSECKQFEPLDLQKEEQEQLQKEKHNSIKSQLRKIKAESRDRRKTIENELNMTNSFFKEQTKSYQSDSK</sequence>
<dbReference type="EMBL" id="CP000866">
    <property type="protein sequence ID" value="ABX13270.1"/>
    <property type="molecule type" value="Genomic_DNA"/>
</dbReference>
<dbReference type="AlphaFoldDB" id="A9A2N1"/>
<accession>A9A2N1</accession>
<protein>
    <submittedName>
        <fullName evidence="2">Uncharacterized protein</fullName>
    </submittedName>
</protein>
<dbReference type="GeneID" id="5774437"/>
<gene>
    <name evidence="2" type="ordered locus">Nmar_1374</name>
</gene>
<reference evidence="2 3" key="1">
    <citation type="journal article" date="2010" name="Proc. Natl. Acad. Sci. U.S.A.">
        <title>Nitrosopumilus maritimus genome reveals unique mechanisms for nitrification and autotrophy in globally distributed marine crenarchaea.</title>
        <authorList>
            <person name="Walker C.B."/>
            <person name="de la Torre J.R."/>
            <person name="Klotz M.G."/>
            <person name="Urakawa H."/>
            <person name="Pinel N."/>
            <person name="Arp D.J."/>
            <person name="Brochier-Armanet C."/>
            <person name="Chain P.S."/>
            <person name="Chan P.P."/>
            <person name="Gollabgir A."/>
            <person name="Hemp J."/>
            <person name="Hugler M."/>
            <person name="Karr E.A."/>
            <person name="Konneke M."/>
            <person name="Shin M."/>
            <person name="Lawton T.J."/>
            <person name="Lowe T."/>
            <person name="Martens-Habbena W."/>
            <person name="Sayavedra-Soto L.A."/>
            <person name="Lang D."/>
            <person name="Sievert S.M."/>
            <person name="Rosenzweig A.C."/>
            <person name="Manning G."/>
            <person name="Stahl D.A."/>
        </authorList>
    </citation>
    <scope>NUCLEOTIDE SEQUENCE [LARGE SCALE GENOMIC DNA]</scope>
    <source>
        <strain evidence="2 3">SCM1</strain>
    </source>
</reference>
<evidence type="ECO:0000313" key="2">
    <source>
        <dbReference type="EMBL" id="ABX13270.1"/>
    </source>
</evidence>
<dbReference type="EnsemblBacteria" id="ABX13270">
    <property type="protein sequence ID" value="ABX13270"/>
    <property type="gene ID" value="Nmar_1374"/>
</dbReference>
<dbReference type="RefSeq" id="WP_012215757.1">
    <property type="nucleotide sequence ID" value="NC_010085.1"/>
</dbReference>
<organism evidence="2 3">
    <name type="scientific">Nitrosopumilus maritimus (strain SCM1)</name>
    <dbReference type="NCBI Taxonomy" id="436308"/>
    <lineage>
        <taxon>Archaea</taxon>
        <taxon>Nitrososphaerota</taxon>
        <taxon>Nitrososphaeria</taxon>
        <taxon>Nitrosopumilales</taxon>
        <taxon>Nitrosopumilaceae</taxon>
        <taxon>Nitrosopumilus</taxon>
    </lineage>
</organism>
<evidence type="ECO:0000313" key="3">
    <source>
        <dbReference type="Proteomes" id="UP000000792"/>
    </source>
</evidence>
<keyword evidence="3" id="KW-1185">Reference proteome</keyword>
<feature type="region of interest" description="Disordered" evidence="1">
    <location>
        <begin position="48"/>
        <end position="72"/>
    </location>
</feature>
<evidence type="ECO:0000256" key="1">
    <source>
        <dbReference type="SAM" id="MobiDB-lite"/>
    </source>
</evidence>
<proteinExistence type="predicted"/>
<dbReference type="Proteomes" id="UP000000792">
    <property type="component" value="Chromosome"/>
</dbReference>